<dbReference type="Proteomes" id="UP000053647">
    <property type="component" value="Unassembled WGS sequence"/>
</dbReference>
<keyword evidence="1" id="KW-0175">Coiled coil</keyword>
<dbReference type="OrthoDB" id="2680071at2759"/>
<feature type="region of interest" description="Disordered" evidence="2">
    <location>
        <begin position="144"/>
        <end position="182"/>
    </location>
</feature>
<reference evidence="4" key="2">
    <citation type="submission" date="2015-01" db="EMBL/GenBank/DDBJ databases">
        <title>Evolutionary Origins and Diversification of the Mycorrhizal Mutualists.</title>
        <authorList>
            <consortium name="DOE Joint Genome Institute"/>
            <consortium name="Mycorrhizal Genomics Consortium"/>
            <person name="Kohler A."/>
            <person name="Kuo A."/>
            <person name="Nagy L.G."/>
            <person name="Floudas D."/>
            <person name="Copeland A."/>
            <person name="Barry K.W."/>
            <person name="Cichocki N."/>
            <person name="Veneault-Fourrey C."/>
            <person name="LaButti K."/>
            <person name="Lindquist E.A."/>
            <person name="Lipzen A."/>
            <person name="Lundell T."/>
            <person name="Morin E."/>
            <person name="Murat C."/>
            <person name="Riley R."/>
            <person name="Ohm R."/>
            <person name="Sun H."/>
            <person name="Tunlid A."/>
            <person name="Henrissat B."/>
            <person name="Grigoriev I.V."/>
            <person name="Hibbett D.S."/>
            <person name="Martin F."/>
        </authorList>
    </citation>
    <scope>NUCLEOTIDE SEQUENCE [LARGE SCALE GENOMIC DNA]</scope>
    <source>
        <strain evidence="4">ATCC 200175</strain>
    </source>
</reference>
<evidence type="ECO:0000313" key="4">
    <source>
        <dbReference type="Proteomes" id="UP000053647"/>
    </source>
</evidence>
<gene>
    <name evidence="3" type="ORF">PAXINDRAFT_157760</name>
</gene>
<sequence>MTKDQRVLGIGQVTGDVTLHNERLEFKFMAQIVNAVTYTSATCFLRPLLTGNLSSTRSLLPLSLAIALFLRLTLAMVTTRKENATKCVAQPLLDSKRKHRTKAEIEANKQCLVEECQKAKEERQAGNERIASIQNRQALEDIKAKIGAKPRPQPRQVRPASKGQPSMHLNQTDGNPTNDSMEANISAGVPAIVDVGGKGEEELRPRKEPRKMLHHDAVNALRQEAQASSGLDTCGSGKIINNHQADDSKGTFLGHMNQWISDVAKSGKPKWLSQRITSSSNTASSTRISSFSHPTAATSKTTASSLAFKPPPSCLPTPLSVEDEPPAVLLDDDDTIKREAAHSLMNLHKSPAVDWQIPQSKDKDIDYGQPPFTQEPTIAPVFVKAEPVDIPVDVTNDFSDSDDDPIIIDAPPVARSSMLTGQKRTTTIVQATDHSNTPSSKCSRTNPPSVHDRTGGECSTRKVKYNNSHLPQGAMTDNKWCGTLIPMYAKWNGTLNICWGTKSSFEVKVLQLLWDVIYKHKIPASVQSDDPIHTVDVTGDSVKVKRTLILLRDNALTFEVIPPSGKGKKRVTRSEKWKVNITGEMFKKDFWDHETVHFMQSIEGIPPKVWDEIIDTTLQFVKETMRKPGRGVLSNDEDNTRALSDDDGDEFTDLMTYR</sequence>
<name>A0A0C9TQA0_PAXIN</name>
<organism evidence="3 4">
    <name type="scientific">Paxillus involutus ATCC 200175</name>
    <dbReference type="NCBI Taxonomy" id="664439"/>
    <lineage>
        <taxon>Eukaryota</taxon>
        <taxon>Fungi</taxon>
        <taxon>Dikarya</taxon>
        <taxon>Basidiomycota</taxon>
        <taxon>Agaricomycotina</taxon>
        <taxon>Agaricomycetes</taxon>
        <taxon>Agaricomycetidae</taxon>
        <taxon>Boletales</taxon>
        <taxon>Paxilineae</taxon>
        <taxon>Paxillaceae</taxon>
        <taxon>Paxillus</taxon>
    </lineage>
</organism>
<evidence type="ECO:0000313" key="3">
    <source>
        <dbReference type="EMBL" id="KIJ09957.1"/>
    </source>
</evidence>
<feature type="compositionally biased region" description="Low complexity" evidence="2">
    <location>
        <begin position="273"/>
        <end position="307"/>
    </location>
</feature>
<reference evidence="3 4" key="1">
    <citation type="submission" date="2014-06" db="EMBL/GenBank/DDBJ databases">
        <authorList>
            <consortium name="DOE Joint Genome Institute"/>
            <person name="Kuo A."/>
            <person name="Kohler A."/>
            <person name="Nagy L.G."/>
            <person name="Floudas D."/>
            <person name="Copeland A."/>
            <person name="Barry K.W."/>
            <person name="Cichocki N."/>
            <person name="Veneault-Fourrey C."/>
            <person name="LaButti K."/>
            <person name="Lindquist E.A."/>
            <person name="Lipzen A."/>
            <person name="Lundell T."/>
            <person name="Morin E."/>
            <person name="Murat C."/>
            <person name="Sun H."/>
            <person name="Tunlid A."/>
            <person name="Henrissat B."/>
            <person name="Grigoriev I.V."/>
            <person name="Hibbett D.S."/>
            <person name="Martin F."/>
            <person name="Nordberg H.P."/>
            <person name="Cantor M.N."/>
            <person name="Hua S.X."/>
        </authorList>
    </citation>
    <scope>NUCLEOTIDE SEQUENCE [LARGE SCALE GENOMIC DNA]</scope>
    <source>
        <strain evidence="3 4">ATCC 200175</strain>
    </source>
</reference>
<dbReference type="HOGENOM" id="CLU_416839_0_0_1"/>
<feature type="compositionally biased region" description="Polar residues" evidence="2">
    <location>
        <begin position="431"/>
        <end position="448"/>
    </location>
</feature>
<dbReference type="AlphaFoldDB" id="A0A0C9TQA0"/>
<evidence type="ECO:0000256" key="1">
    <source>
        <dbReference type="SAM" id="Coils"/>
    </source>
</evidence>
<feature type="region of interest" description="Disordered" evidence="2">
    <location>
        <begin position="431"/>
        <end position="460"/>
    </location>
</feature>
<feature type="compositionally biased region" description="Polar residues" evidence="2">
    <location>
        <begin position="163"/>
        <end position="182"/>
    </location>
</feature>
<proteinExistence type="predicted"/>
<protein>
    <submittedName>
        <fullName evidence="3">Uncharacterized protein</fullName>
    </submittedName>
</protein>
<dbReference type="EMBL" id="KN819424">
    <property type="protein sequence ID" value="KIJ09957.1"/>
    <property type="molecule type" value="Genomic_DNA"/>
</dbReference>
<accession>A0A0C9TQA0</accession>
<feature type="coiled-coil region" evidence="1">
    <location>
        <begin position="102"/>
        <end position="136"/>
    </location>
</feature>
<keyword evidence="4" id="KW-1185">Reference proteome</keyword>
<evidence type="ECO:0000256" key="2">
    <source>
        <dbReference type="SAM" id="MobiDB-lite"/>
    </source>
</evidence>
<feature type="region of interest" description="Disordered" evidence="2">
    <location>
        <begin position="272"/>
        <end position="326"/>
    </location>
</feature>